<dbReference type="InterPro" id="IPR050863">
    <property type="entry name" value="CenT-Element_Derived"/>
</dbReference>
<dbReference type="PANTHER" id="PTHR19303">
    <property type="entry name" value="TRANSPOSON"/>
    <property type="match status" value="1"/>
</dbReference>
<dbReference type="PANTHER" id="PTHR19303:SF57">
    <property type="entry name" value="HTH CENPB-TYPE DOMAIN-CONTAINING PROTEIN"/>
    <property type="match status" value="1"/>
</dbReference>
<feature type="domain" description="DDE-1" evidence="1">
    <location>
        <begin position="105"/>
        <end position="292"/>
    </location>
</feature>
<keyword evidence="3" id="KW-1185">Reference proteome</keyword>
<organism evidence="2 3">
    <name type="scientific">Phytophthora palmivora</name>
    <dbReference type="NCBI Taxonomy" id="4796"/>
    <lineage>
        <taxon>Eukaryota</taxon>
        <taxon>Sar</taxon>
        <taxon>Stramenopiles</taxon>
        <taxon>Oomycota</taxon>
        <taxon>Peronosporomycetes</taxon>
        <taxon>Peronosporales</taxon>
        <taxon>Peronosporaceae</taxon>
        <taxon>Phytophthora</taxon>
    </lineage>
</organism>
<evidence type="ECO:0000259" key="1">
    <source>
        <dbReference type="Pfam" id="PF03184"/>
    </source>
</evidence>
<proteinExistence type="predicted"/>
<dbReference type="Pfam" id="PF03184">
    <property type="entry name" value="DDE_1"/>
    <property type="match status" value="1"/>
</dbReference>
<name>A0A2P4YRB7_9STRA</name>
<dbReference type="InterPro" id="IPR004875">
    <property type="entry name" value="DDE_SF_endonuclease_dom"/>
</dbReference>
<protein>
    <recommendedName>
        <fullName evidence="1">DDE-1 domain-containing protein</fullName>
    </recommendedName>
</protein>
<dbReference type="GO" id="GO:0005634">
    <property type="term" value="C:nucleus"/>
    <property type="evidence" value="ECO:0007669"/>
    <property type="project" value="TreeGrafter"/>
</dbReference>
<evidence type="ECO:0000313" key="2">
    <source>
        <dbReference type="EMBL" id="POM80348.1"/>
    </source>
</evidence>
<reference evidence="2 3" key="1">
    <citation type="journal article" date="2017" name="Genome Biol. Evol.">
        <title>Phytophthora megakarya and P. palmivora, closely related causal agents of cacao black pod rot, underwent increases in genome sizes and gene numbers by different mechanisms.</title>
        <authorList>
            <person name="Ali S.S."/>
            <person name="Shao J."/>
            <person name="Lary D.J."/>
            <person name="Kronmiller B."/>
            <person name="Shen D."/>
            <person name="Strem M.D."/>
            <person name="Amoako-Attah I."/>
            <person name="Akrofi A.Y."/>
            <person name="Begoude B.A."/>
            <person name="Ten Hoopen G.M."/>
            <person name="Coulibaly K."/>
            <person name="Kebe B.I."/>
            <person name="Melnick R.L."/>
            <person name="Guiltinan M.J."/>
            <person name="Tyler B.M."/>
            <person name="Meinhardt L.W."/>
            <person name="Bailey B.A."/>
        </authorList>
    </citation>
    <scope>NUCLEOTIDE SEQUENCE [LARGE SCALE GENOMIC DNA]</scope>
    <source>
        <strain evidence="3">sbr112.9</strain>
    </source>
</reference>
<accession>A0A2P4YRB7</accession>
<gene>
    <name evidence="2" type="ORF">PHPALM_1824</name>
</gene>
<comment type="caution">
    <text evidence="2">The sequence shown here is derived from an EMBL/GenBank/DDBJ whole genome shotgun (WGS) entry which is preliminary data.</text>
</comment>
<dbReference type="AlphaFoldDB" id="A0A2P4YRB7"/>
<evidence type="ECO:0000313" key="3">
    <source>
        <dbReference type="Proteomes" id="UP000237271"/>
    </source>
</evidence>
<sequence>MRRDDFPLKTSHVVVFIKEEYEDLAEAYLAKNKEESLGPMIRRFIYQHGFSFRRPTKSVLSTQDLEAEQLKFANEVGAKYSTPTRIISERGSKKAVKVKGRTRWERASVLLVVSATGKKLRPLIIFKGQPDGRVEGEVRNISSKVVTAVQKNAWVDSLGWYDAFIEGLWASFVSDTVPGPLALYLDNLKCHVLTESQVALAAWGTETVPLPKNTTSVLQSLDVGVMGPFKQKLRALTLSYELGALRASDNMSLRERLLKLQCLSAPDKRRRLVERVAAAWDSVSEKSIKKAWQKAGL</sequence>
<dbReference type="GO" id="GO:0003677">
    <property type="term" value="F:DNA binding"/>
    <property type="evidence" value="ECO:0007669"/>
    <property type="project" value="TreeGrafter"/>
</dbReference>
<dbReference type="EMBL" id="NCKW01000520">
    <property type="protein sequence ID" value="POM80348.1"/>
    <property type="molecule type" value="Genomic_DNA"/>
</dbReference>
<dbReference type="OrthoDB" id="89633at2759"/>
<dbReference type="Proteomes" id="UP000237271">
    <property type="component" value="Unassembled WGS sequence"/>
</dbReference>